<dbReference type="Pfam" id="PF12796">
    <property type="entry name" value="Ank_2"/>
    <property type="match status" value="2"/>
</dbReference>
<dbReference type="PANTHER" id="PTHR24198">
    <property type="entry name" value="ANKYRIN REPEAT AND PROTEIN KINASE DOMAIN-CONTAINING PROTEIN"/>
    <property type="match status" value="1"/>
</dbReference>
<keyword evidence="1" id="KW-0677">Repeat</keyword>
<evidence type="ECO:0000313" key="4">
    <source>
        <dbReference type="EMBL" id="KAF5837302.1"/>
    </source>
</evidence>
<keyword evidence="5" id="KW-1185">Reference proteome</keyword>
<organism evidence="4 5">
    <name type="scientific">Dunaliella salina</name>
    <name type="common">Green alga</name>
    <name type="synonym">Protococcus salinus</name>
    <dbReference type="NCBI Taxonomy" id="3046"/>
    <lineage>
        <taxon>Eukaryota</taxon>
        <taxon>Viridiplantae</taxon>
        <taxon>Chlorophyta</taxon>
        <taxon>core chlorophytes</taxon>
        <taxon>Chlorophyceae</taxon>
        <taxon>CS clade</taxon>
        <taxon>Chlamydomonadales</taxon>
        <taxon>Dunaliellaceae</taxon>
        <taxon>Dunaliella</taxon>
    </lineage>
</organism>
<dbReference type="SMART" id="SM00248">
    <property type="entry name" value="ANK"/>
    <property type="match status" value="4"/>
</dbReference>
<evidence type="ECO:0000256" key="3">
    <source>
        <dbReference type="PROSITE-ProRule" id="PRU00023"/>
    </source>
</evidence>
<feature type="repeat" description="ANK" evidence="3">
    <location>
        <begin position="152"/>
        <end position="184"/>
    </location>
</feature>
<gene>
    <name evidence="4" type="ORF">DUNSADRAFT_4565</name>
</gene>
<dbReference type="PROSITE" id="PS50088">
    <property type="entry name" value="ANK_REPEAT"/>
    <property type="match status" value="1"/>
</dbReference>
<reference evidence="4" key="1">
    <citation type="submission" date="2017-08" db="EMBL/GenBank/DDBJ databases">
        <authorList>
            <person name="Polle J.E."/>
            <person name="Barry K."/>
            <person name="Cushman J."/>
            <person name="Schmutz J."/>
            <person name="Tran D."/>
            <person name="Hathwaick L.T."/>
            <person name="Yim W.C."/>
            <person name="Jenkins J."/>
            <person name="Mckie-Krisberg Z.M."/>
            <person name="Prochnik S."/>
            <person name="Lindquist E."/>
            <person name="Dockter R.B."/>
            <person name="Adam C."/>
            <person name="Molina H."/>
            <person name="Bunkerborg J."/>
            <person name="Jin E."/>
            <person name="Buchheim M."/>
            <person name="Magnuson J."/>
        </authorList>
    </citation>
    <scope>NUCLEOTIDE SEQUENCE</scope>
    <source>
        <strain evidence="4">CCAP 19/18</strain>
    </source>
</reference>
<protein>
    <submittedName>
        <fullName evidence="4">Ankyrin repeat-containing domain protein</fullName>
    </submittedName>
</protein>
<proteinExistence type="predicted"/>
<keyword evidence="2 3" id="KW-0040">ANK repeat</keyword>
<evidence type="ECO:0000256" key="1">
    <source>
        <dbReference type="ARBA" id="ARBA00022737"/>
    </source>
</evidence>
<accession>A0ABQ7GRU4</accession>
<dbReference type="InterPro" id="IPR002110">
    <property type="entry name" value="Ankyrin_rpt"/>
</dbReference>
<dbReference type="PANTHER" id="PTHR24198:SF165">
    <property type="entry name" value="ANKYRIN REPEAT-CONTAINING PROTEIN-RELATED"/>
    <property type="match status" value="1"/>
</dbReference>
<dbReference type="PROSITE" id="PS50297">
    <property type="entry name" value="ANK_REP_REGION"/>
    <property type="match status" value="1"/>
</dbReference>
<dbReference type="EMBL" id="MU069621">
    <property type="protein sequence ID" value="KAF5837302.1"/>
    <property type="molecule type" value="Genomic_DNA"/>
</dbReference>
<sequence>MLGLIISHLDNPFDVSRFLQSCKSLLALKKDHHLCAKWLARNRPVQAMILAIESNQPAIALHLLKLPCPRHALTAIDNYGDSVLHLAAAAKQGSVVVELLRHPECQSMVNTRNRNQETPLMVAAENGFLDIVQALTQQQGIDLDAQGKCGQHHWTALHRACRFGHAAVVRALCQSGCNVNSPAHNNSWRPLMWACHSGHVECVLALLNHPDINVMAVNANGKTVLDVMPQYNDREIKRMLVEHVSQ</sequence>
<name>A0ABQ7GRU4_DUNSA</name>
<evidence type="ECO:0000256" key="2">
    <source>
        <dbReference type="ARBA" id="ARBA00023043"/>
    </source>
</evidence>
<evidence type="ECO:0000313" key="5">
    <source>
        <dbReference type="Proteomes" id="UP000815325"/>
    </source>
</evidence>
<dbReference type="Gene3D" id="1.25.40.20">
    <property type="entry name" value="Ankyrin repeat-containing domain"/>
    <property type="match status" value="2"/>
</dbReference>
<dbReference type="SUPFAM" id="SSF48403">
    <property type="entry name" value="Ankyrin repeat"/>
    <property type="match status" value="1"/>
</dbReference>
<dbReference type="Proteomes" id="UP000815325">
    <property type="component" value="Unassembled WGS sequence"/>
</dbReference>
<dbReference type="InterPro" id="IPR036770">
    <property type="entry name" value="Ankyrin_rpt-contain_sf"/>
</dbReference>
<comment type="caution">
    <text evidence="4">The sequence shown here is derived from an EMBL/GenBank/DDBJ whole genome shotgun (WGS) entry which is preliminary data.</text>
</comment>